<name>S8AQJ4_PENO1</name>
<dbReference type="PANTHER" id="PTHR42093:SF1">
    <property type="match status" value="1"/>
</dbReference>
<dbReference type="PhylomeDB" id="S8AQJ4"/>
<protein>
    <submittedName>
        <fullName evidence="2">Uncharacterized protein</fullName>
    </submittedName>
</protein>
<sequence>MSSDDAYMSFLDKANADLNAGQPQRQGTSDTARTETVDANTQVPAPLQSVDVYYVSDADEPFEPVALRWAGASKGDWPNAEQFSRLISPDADLSKSISTLSPSSFDPKDQYSSVLHAVRSAAVEKDSDADQSNVEVKIYRVELTSTKLEYWVVALDGVEGRVVGLRAKSFES</sequence>
<dbReference type="EMBL" id="KB644410">
    <property type="protein sequence ID" value="EPS28233.1"/>
    <property type="molecule type" value="Genomic_DNA"/>
</dbReference>
<dbReference type="InterPro" id="IPR056539">
    <property type="entry name" value="NuiA-like"/>
</dbReference>
<dbReference type="Pfam" id="PF23151">
    <property type="entry name" value="NuiA_2"/>
    <property type="match status" value="1"/>
</dbReference>
<dbReference type="eggNOG" id="ENOG502SBFH">
    <property type="taxonomic scope" value="Eukaryota"/>
</dbReference>
<feature type="compositionally biased region" description="Polar residues" evidence="1">
    <location>
        <begin position="21"/>
        <end position="31"/>
    </location>
</feature>
<feature type="region of interest" description="Disordered" evidence="1">
    <location>
        <begin position="13"/>
        <end position="43"/>
    </location>
</feature>
<evidence type="ECO:0000256" key="1">
    <source>
        <dbReference type="SAM" id="MobiDB-lite"/>
    </source>
</evidence>
<dbReference type="OrthoDB" id="5366485at2759"/>
<keyword evidence="3" id="KW-1185">Reference proteome</keyword>
<evidence type="ECO:0000313" key="2">
    <source>
        <dbReference type="EMBL" id="EPS28233.1"/>
    </source>
</evidence>
<evidence type="ECO:0000313" key="3">
    <source>
        <dbReference type="Proteomes" id="UP000019376"/>
    </source>
</evidence>
<proteinExistence type="predicted"/>
<dbReference type="HOGENOM" id="CLU_092474_2_0_1"/>
<dbReference type="PANTHER" id="PTHR42093">
    <property type="match status" value="1"/>
</dbReference>
<dbReference type="AlphaFoldDB" id="S8AQJ4"/>
<dbReference type="Proteomes" id="UP000019376">
    <property type="component" value="Unassembled WGS sequence"/>
</dbReference>
<accession>S8AQJ4</accession>
<reference evidence="2 3" key="1">
    <citation type="journal article" date="2013" name="PLoS ONE">
        <title>Genomic and secretomic analyses reveal unique features of the lignocellulolytic enzyme system of Penicillium decumbens.</title>
        <authorList>
            <person name="Liu G."/>
            <person name="Zhang L."/>
            <person name="Wei X."/>
            <person name="Zou G."/>
            <person name="Qin Y."/>
            <person name="Ma L."/>
            <person name="Li J."/>
            <person name="Zheng H."/>
            <person name="Wang S."/>
            <person name="Wang C."/>
            <person name="Xun L."/>
            <person name="Zhao G.-P."/>
            <person name="Zhou Z."/>
            <person name="Qu Y."/>
        </authorList>
    </citation>
    <scope>NUCLEOTIDE SEQUENCE [LARGE SCALE GENOMIC DNA]</scope>
    <source>
        <strain evidence="3">114-2 / CGMCC 5302</strain>
    </source>
</reference>
<organism evidence="2 3">
    <name type="scientific">Penicillium oxalicum (strain 114-2 / CGMCC 5302)</name>
    <name type="common">Penicillium decumbens</name>
    <dbReference type="NCBI Taxonomy" id="933388"/>
    <lineage>
        <taxon>Eukaryota</taxon>
        <taxon>Fungi</taxon>
        <taxon>Dikarya</taxon>
        <taxon>Ascomycota</taxon>
        <taxon>Pezizomycotina</taxon>
        <taxon>Eurotiomycetes</taxon>
        <taxon>Eurotiomycetidae</taxon>
        <taxon>Eurotiales</taxon>
        <taxon>Aspergillaceae</taxon>
        <taxon>Penicillium</taxon>
    </lineage>
</organism>
<gene>
    <name evidence="2" type="ORF">PDE_03179</name>
</gene>